<protein>
    <submittedName>
        <fullName evidence="10">WD40 repeat-like protein</fullName>
    </submittedName>
</protein>
<comment type="similarity">
    <text evidence="1">Belongs to the WD repeat CDC20/Fizzy family.</text>
</comment>
<dbReference type="GO" id="GO:0010997">
    <property type="term" value="F:anaphase-promoting complex binding"/>
    <property type="evidence" value="ECO:0007669"/>
    <property type="project" value="InterPro"/>
</dbReference>
<feature type="repeat" description="WD" evidence="7">
    <location>
        <begin position="196"/>
        <end position="231"/>
    </location>
</feature>
<gene>
    <name evidence="10" type="ORF">CAUPRSCDRAFT_7971</name>
    <name evidence="11" type="ORF">CXG81DRAFT_13355</name>
</gene>
<keyword evidence="6" id="KW-0131">Cell cycle</keyword>
<name>A0A4P9X5G1_9FUNG</name>
<dbReference type="EMBL" id="ML009811">
    <property type="protein sequence ID" value="RKO96574.1"/>
    <property type="molecule type" value="Genomic_DNA"/>
</dbReference>
<evidence type="ECO:0000256" key="2">
    <source>
        <dbReference type="ARBA" id="ARBA00022574"/>
    </source>
</evidence>
<dbReference type="SUPFAM" id="SSF50978">
    <property type="entry name" value="WD40 repeat-like"/>
    <property type="match status" value="1"/>
</dbReference>
<dbReference type="GO" id="GO:1905786">
    <property type="term" value="P:positive regulation of anaphase-promoting complex-dependent catabolic process"/>
    <property type="evidence" value="ECO:0007669"/>
    <property type="project" value="TreeGrafter"/>
</dbReference>
<evidence type="ECO:0000313" key="10">
    <source>
        <dbReference type="EMBL" id="RKO96574.1"/>
    </source>
</evidence>
<accession>A0A4P9X5G1</accession>
<dbReference type="PROSITE" id="PS50082">
    <property type="entry name" value="WD_REPEATS_2"/>
    <property type="match status" value="3"/>
</dbReference>
<evidence type="ECO:0000313" key="12">
    <source>
        <dbReference type="Proteomes" id="UP000268535"/>
    </source>
</evidence>
<dbReference type="GO" id="GO:0031145">
    <property type="term" value="P:anaphase-promoting complex-dependent catabolic process"/>
    <property type="evidence" value="ECO:0007669"/>
    <property type="project" value="TreeGrafter"/>
</dbReference>
<dbReference type="InterPro" id="IPR001680">
    <property type="entry name" value="WD40_rpt"/>
</dbReference>
<dbReference type="PANTHER" id="PTHR19918:SF8">
    <property type="entry name" value="FI02843P"/>
    <property type="match status" value="1"/>
</dbReference>
<dbReference type="OrthoDB" id="10263272at2759"/>
<dbReference type="Pfam" id="PF24807">
    <property type="entry name" value="WD40_CDC20-Fz"/>
    <property type="match status" value="1"/>
</dbReference>
<proteinExistence type="inferred from homology"/>
<keyword evidence="5" id="KW-0498">Mitosis</keyword>
<dbReference type="InterPro" id="IPR036322">
    <property type="entry name" value="WD40_repeat_dom_sf"/>
</dbReference>
<evidence type="ECO:0000256" key="4">
    <source>
        <dbReference type="ARBA" id="ARBA00022737"/>
    </source>
</evidence>
<dbReference type="InterPro" id="IPR015943">
    <property type="entry name" value="WD40/YVTN_repeat-like_dom_sf"/>
</dbReference>
<evidence type="ECO:0000256" key="7">
    <source>
        <dbReference type="PROSITE-ProRule" id="PRU00221"/>
    </source>
</evidence>
<evidence type="ECO:0000259" key="9">
    <source>
        <dbReference type="Pfam" id="PF24807"/>
    </source>
</evidence>
<dbReference type="InterPro" id="IPR019775">
    <property type="entry name" value="WD40_repeat_CS"/>
</dbReference>
<dbReference type="GO" id="GO:1990757">
    <property type="term" value="F:ubiquitin ligase activator activity"/>
    <property type="evidence" value="ECO:0007669"/>
    <property type="project" value="TreeGrafter"/>
</dbReference>
<evidence type="ECO:0000313" key="13">
    <source>
        <dbReference type="Proteomes" id="UP000274922"/>
    </source>
</evidence>
<evidence type="ECO:0000256" key="8">
    <source>
        <dbReference type="SAM" id="MobiDB-lite"/>
    </source>
</evidence>
<keyword evidence="4" id="KW-0677">Repeat</keyword>
<keyword evidence="2 7" id="KW-0853">WD repeat</keyword>
<dbReference type="GO" id="GO:0005680">
    <property type="term" value="C:anaphase-promoting complex"/>
    <property type="evidence" value="ECO:0007669"/>
    <property type="project" value="TreeGrafter"/>
</dbReference>
<feature type="repeat" description="WD" evidence="7">
    <location>
        <begin position="113"/>
        <end position="154"/>
    </location>
</feature>
<evidence type="ECO:0000256" key="5">
    <source>
        <dbReference type="ARBA" id="ARBA00022776"/>
    </source>
</evidence>
<dbReference type="PROSITE" id="PS00678">
    <property type="entry name" value="WD_REPEATS_1"/>
    <property type="match status" value="1"/>
</dbReference>
<reference evidence="11" key="2">
    <citation type="submission" date="2018-04" db="EMBL/GenBank/DDBJ databases">
        <title>Leveraging single-cell genomics to expand the Fungal Tree of Life.</title>
        <authorList>
            <consortium name="DOE Joint Genome Institute"/>
            <person name="Ahrendt S.R."/>
            <person name="Quandt C.A."/>
            <person name="Ciobanu D."/>
            <person name="Clum A."/>
            <person name="Salamov A."/>
            <person name="Andreopoulos B."/>
            <person name="Cheng J.-F."/>
            <person name="Woyke T."/>
            <person name="Pelin A."/>
            <person name="Henrissat B."/>
            <person name="Benny G.L."/>
            <person name="Smith M.E."/>
            <person name="James T.Y."/>
            <person name="Grigoriev I.V."/>
        </authorList>
    </citation>
    <scope>NUCLEOTIDE SEQUENCE</scope>
    <source>
        <strain evidence="11">ATCC 52028</strain>
    </source>
</reference>
<evidence type="ECO:0000256" key="1">
    <source>
        <dbReference type="ARBA" id="ARBA00006445"/>
    </source>
</evidence>
<feature type="compositionally biased region" description="Gly residues" evidence="8">
    <location>
        <begin position="387"/>
        <end position="405"/>
    </location>
</feature>
<reference evidence="10" key="3">
    <citation type="submission" date="2018-08" db="EMBL/GenBank/DDBJ databases">
        <title>Leveraging single-cell genomics to expand the Fungal Tree of Life.</title>
        <authorList>
            <consortium name="DOE Joint Genome Institute"/>
            <person name="Ahrendt S.R."/>
            <person name="Quandt C.A."/>
            <person name="Ciobanu D."/>
            <person name="Clum A."/>
            <person name="Salamov A."/>
            <person name="Andreopoulos B."/>
            <person name="Cheng J.-F."/>
            <person name="Woyke T."/>
            <person name="Pelin A."/>
            <person name="Henrissat B."/>
            <person name="Reynolds N."/>
            <person name="Benny G.L."/>
            <person name="Smith M.E."/>
            <person name="James T.Y."/>
            <person name="Grigoriev I.V."/>
        </authorList>
    </citation>
    <scope>NUCLEOTIDE SEQUENCE</scope>
    <source>
        <strain evidence="10">ATCC 52028</strain>
    </source>
</reference>
<dbReference type="STRING" id="1555241.A0A4P9X5G1"/>
<dbReference type="InterPro" id="IPR056150">
    <property type="entry name" value="WD40_CDC20-Fz"/>
</dbReference>
<dbReference type="PROSITE" id="PS50294">
    <property type="entry name" value="WD_REPEATS_REGION"/>
    <property type="match status" value="2"/>
</dbReference>
<organism evidence="11 13">
    <name type="scientific">Caulochytrium protostelioides</name>
    <dbReference type="NCBI Taxonomy" id="1555241"/>
    <lineage>
        <taxon>Eukaryota</taxon>
        <taxon>Fungi</taxon>
        <taxon>Fungi incertae sedis</taxon>
        <taxon>Chytridiomycota</taxon>
        <taxon>Chytridiomycota incertae sedis</taxon>
        <taxon>Chytridiomycetes</taxon>
        <taxon>Caulochytriales</taxon>
        <taxon>Caulochytriaceae</taxon>
        <taxon>Caulochytrium</taxon>
    </lineage>
</organism>
<feature type="region of interest" description="Disordered" evidence="8">
    <location>
        <begin position="387"/>
        <end position="416"/>
    </location>
</feature>
<dbReference type="AlphaFoldDB" id="A0A4P9X5G1"/>
<dbReference type="EMBL" id="ML014222">
    <property type="protein sequence ID" value="RKP00342.1"/>
    <property type="molecule type" value="Genomic_DNA"/>
</dbReference>
<keyword evidence="3" id="KW-0132">Cell division</keyword>
<feature type="domain" description="CDC20/Fizzy WD40" evidence="9">
    <location>
        <begin position="68"/>
        <end position="358"/>
    </location>
</feature>
<dbReference type="Proteomes" id="UP000274922">
    <property type="component" value="Unassembled WGS sequence"/>
</dbReference>
<dbReference type="SMART" id="SM00320">
    <property type="entry name" value="WD40"/>
    <property type="match status" value="7"/>
</dbReference>
<keyword evidence="13" id="KW-1185">Reference proteome</keyword>
<evidence type="ECO:0000313" key="11">
    <source>
        <dbReference type="EMBL" id="RKP00342.1"/>
    </source>
</evidence>
<evidence type="ECO:0000256" key="6">
    <source>
        <dbReference type="ARBA" id="ARBA00023306"/>
    </source>
</evidence>
<dbReference type="InterPro" id="IPR033010">
    <property type="entry name" value="Cdc20/Fizzy"/>
</dbReference>
<dbReference type="Proteomes" id="UP000268535">
    <property type="component" value="Unassembled WGS sequence"/>
</dbReference>
<evidence type="ECO:0000256" key="3">
    <source>
        <dbReference type="ARBA" id="ARBA00022618"/>
    </source>
</evidence>
<dbReference type="Gene3D" id="2.130.10.10">
    <property type="entry name" value="YVTN repeat-like/Quinoprotein amine dehydrogenase"/>
    <property type="match status" value="1"/>
</dbReference>
<dbReference type="PANTHER" id="PTHR19918">
    <property type="entry name" value="CELL DIVISION CYCLE 20 CDC20 FIZZY -RELATED"/>
    <property type="match status" value="1"/>
</dbReference>
<sequence>MAPVDETRRAYQEEVGRALGVSLDRRILAFHAEAPAPSKARLVTDWSRPLRPAARPRRTITTVPDKVLDAPGLVDDYYLNLLDWSCHNVLGVGLDRTVYLWNATTADVCELMTVPDSDGITSLRFSADGGFLAVGLHSGDTQIWDVAGRRKVRSMLGHAARVGVLAWDRHILSSGCRDGSIWHHDVRIARHKTAELLAHTAEVCGLTWRSDGGMLASGGNDNMVYLWDARTTAAPAFARSDHTAAVKALAWCPWELHLLASGGGSHDRMLHFWNASTGQRLSSIDTGSQVTSITWSRHYKELLTTHGFPDNHLSIWNYVRQSKVVDLPGHDARVLHAAQSPDGQVVATGAADENINFWKAFEYTGDKSKRAGAAGATRAASALAHGGGNTGSNGGDGSAADGGGSHALMANRMTIR</sequence>
<dbReference type="GO" id="GO:0051301">
    <property type="term" value="P:cell division"/>
    <property type="evidence" value="ECO:0007669"/>
    <property type="project" value="UniProtKB-KW"/>
</dbReference>
<reference evidence="12 13" key="1">
    <citation type="journal article" date="2018" name="Nat. Microbiol.">
        <title>Leveraging single-cell genomics to expand the fungal tree of life.</title>
        <authorList>
            <person name="Ahrendt S.R."/>
            <person name="Quandt C.A."/>
            <person name="Ciobanu D."/>
            <person name="Clum A."/>
            <person name="Salamov A."/>
            <person name="Andreopoulos B."/>
            <person name="Cheng J.F."/>
            <person name="Woyke T."/>
            <person name="Pelin A."/>
            <person name="Henrissat B."/>
            <person name="Reynolds N.K."/>
            <person name="Benny G.L."/>
            <person name="Smith M.E."/>
            <person name="James T.Y."/>
            <person name="Grigoriev I.V."/>
        </authorList>
    </citation>
    <scope>NUCLEOTIDE SEQUENCE [LARGE SCALE GENOMIC DNA]</scope>
    <source>
        <strain evidence="12 13">ATCC 52028</strain>
    </source>
</reference>
<feature type="repeat" description="WD" evidence="7">
    <location>
        <begin position="327"/>
        <end position="359"/>
    </location>
</feature>